<name>A0A1F7IJG4_9BACT</name>
<dbReference type="Proteomes" id="UP000178040">
    <property type="component" value="Unassembled WGS sequence"/>
</dbReference>
<feature type="transmembrane region" description="Helical" evidence="1">
    <location>
        <begin position="220"/>
        <end position="245"/>
    </location>
</feature>
<reference evidence="2 3" key="1">
    <citation type="journal article" date="2016" name="Nat. Commun.">
        <title>Thousands of microbial genomes shed light on interconnected biogeochemical processes in an aquifer system.</title>
        <authorList>
            <person name="Anantharaman K."/>
            <person name="Brown C.T."/>
            <person name="Hug L.A."/>
            <person name="Sharon I."/>
            <person name="Castelle C.J."/>
            <person name="Probst A.J."/>
            <person name="Thomas B.C."/>
            <person name="Singh A."/>
            <person name="Wilkins M.J."/>
            <person name="Karaoz U."/>
            <person name="Brodie E.L."/>
            <person name="Williams K.H."/>
            <person name="Hubbard S.S."/>
            <person name="Banfield J.F."/>
        </authorList>
    </citation>
    <scope>NUCLEOTIDE SEQUENCE [LARGE SCALE GENOMIC DNA]</scope>
</reference>
<gene>
    <name evidence="2" type="ORF">A3B40_00830</name>
</gene>
<comment type="caution">
    <text evidence="2">The sequence shown here is derived from an EMBL/GenBank/DDBJ whole genome shotgun (WGS) entry which is preliminary data.</text>
</comment>
<dbReference type="EMBL" id="MGAI01000049">
    <property type="protein sequence ID" value="OGK43493.1"/>
    <property type="molecule type" value="Genomic_DNA"/>
</dbReference>
<feature type="transmembrane region" description="Helical" evidence="1">
    <location>
        <begin position="179"/>
        <end position="200"/>
    </location>
</feature>
<keyword evidence="1" id="KW-0472">Membrane</keyword>
<feature type="transmembrane region" description="Helical" evidence="1">
    <location>
        <begin position="307"/>
        <end position="326"/>
    </location>
</feature>
<keyword evidence="1" id="KW-1133">Transmembrane helix</keyword>
<accession>A0A1F7IJG4</accession>
<evidence type="ECO:0000256" key="1">
    <source>
        <dbReference type="SAM" id="Phobius"/>
    </source>
</evidence>
<feature type="transmembrane region" description="Helical" evidence="1">
    <location>
        <begin position="9"/>
        <end position="27"/>
    </location>
</feature>
<feature type="transmembrane region" description="Helical" evidence="1">
    <location>
        <begin position="333"/>
        <end position="350"/>
    </location>
</feature>
<protein>
    <recommendedName>
        <fullName evidence="4">Glycosyltransferase RgtA/B/C/D-like domain-containing protein</fullName>
    </recommendedName>
</protein>
<keyword evidence="1" id="KW-0812">Transmembrane</keyword>
<sequence length="559" mass="65993">MLKKLQEKLLFILVFCLSFLFLLASYIPNLYEASVVDIMPKDRVMLWGEHIYTYDYNVYLSKIRQGQEGRWSVVDKYDNNPSQKGVFLQMLYLLSGKLFGLFRITPSLTFHLLRTILSFLWVLTIIYLNIYFLKTPKRYTAGVFLSLLAASFPVFYQYQNEWWVGYHMSWWTEMDVLKRISYIPHYTLNYIIIALLTILLSKFSPENNFQFSNFKLICLLLFFSFFIHPSAGILFLFSWIIYHLIMTYTARSSNIGYFIKIFIYTMILFLVTAIPLIYFKSVTSSYPWKSLVDFDKYSRFPLNVKEYILALGPIFITGILGLILMLVKKEKKFFSLASWILAAFAAIYVFKKFPYQSELRFVQTANHIPLAILSVYFLSWLWQRFRQFFIKFIIVITVIMIIALGLIQSYFSIRAQADFIHQRAVAGQPLVPYPPQVMYPLKDYWNALIWLEKNTSKNAVILSQVNAGNYIPAYTGNFVYLGHNPETPYYDERVNKVNQFFSGTMNEKDALRFLRNERISYVFYGPQEKEKSVEDIKKYLFLKPVFNSNYVTIYKVEIS</sequence>
<dbReference type="AlphaFoldDB" id="A0A1F7IJG4"/>
<organism evidence="2 3">
    <name type="scientific">Candidatus Roizmanbacteria bacterium RIFCSPLOWO2_01_FULL_37_16</name>
    <dbReference type="NCBI Taxonomy" id="1802058"/>
    <lineage>
        <taxon>Bacteria</taxon>
        <taxon>Candidatus Roizmaniibacteriota</taxon>
    </lineage>
</organism>
<evidence type="ECO:0000313" key="2">
    <source>
        <dbReference type="EMBL" id="OGK43493.1"/>
    </source>
</evidence>
<feature type="transmembrane region" description="Helical" evidence="1">
    <location>
        <begin position="116"/>
        <end position="133"/>
    </location>
</feature>
<feature type="transmembrane region" description="Helical" evidence="1">
    <location>
        <begin position="257"/>
        <end position="279"/>
    </location>
</feature>
<evidence type="ECO:0000313" key="3">
    <source>
        <dbReference type="Proteomes" id="UP000178040"/>
    </source>
</evidence>
<feature type="transmembrane region" description="Helical" evidence="1">
    <location>
        <begin position="362"/>
        <end position="382"/>
    </location>
</feature>
<proteinExistence type="predicted"/>
<evidence type="ECO:0008006" key="4">
    <source>
        <dbReference type="Google" id="ProtNLM"/>
    </source>
</evidence>
<feature type="transmembrane region" description="Helical" evidence="1">
    <location>
        <begin position="389"/>
        <end position="411"/>
    </location>
</feature>